<proteinExistence type="predicted"/>
<comment type="subcellular location">
    <subcellularLocation>
        <location evidence="1">Membrane</location>
        <topology evidence="1">Multi-pass membrane protein</topology>
    </subcellularLocation>
</comment>
<evidence type="ECO:0000256" key="3">
    <source>
        <dbReference type="ARBA" id="ARBA00022989"/>
    </source>
</evidence>
<evidence type="ECO:0000313" key="8">
    <source>
        <dbReference type="Proteomes" id="UP001501752"/>
    </source>
</evidence>
<evidence type="ECO:0008006" key="9">
    <source>
        <dbReference type="Google" id="ProtNLM"/>
    </source>
</evidence>
<feature type="signal peptide" evidence="6">
    <location>
        <begin position="1"/>
        <end position="18"/>
    </location>
</feature>
<dbReference type="EMBL" id="BAABIS010000001">
    <property type="protein sequence ID" value="GAA4846054.1"/>
    <property type="molecule type" value="Genomic_DNA"/>
</dbReference>
<dbReference type="Pfam" id="PF13564">
    <property type="entry name" value="DoxX_2"/>
    <property type="match status" value="1"/>
</dbReference>
<keyword evidence="8" id="KW-1185">Reference proteome</keyword>
<accession>A0ABP9DIQ0</accession>
<evidence type="ECO:0000256" key="6">
    <source>
        <dbReference type="SAM" id="SignalP"/>
    </source>
</evidence>
<evidence type="ECO:0000256" key="1">
    <source>
        <dbReference type="ARBA" id="ARBA00004141"/>
    </source>
</evidence>
<protein>
    <recommendedName>
        <fullName evidence="9">DoxX family protein</fullName>
    </recommendedName>
</protein>
<dbReference type="RefSeq" id="WP_345696725.1">
    <property type="nucleotide sequence ID" value="NZ_BAABIS010000001.1"/>
</dbReference>
<name>A0ABP9DIQ0_9ACTN</name>
<reference evidence="8" key="1">
    <citation type="journal article" date="2019" name="Int. J. Syst. Evol. Microbiol.">
        <title>The Global Catalogue of Microorganisms (GCM) 10K type strain sequencing project: providing services to taxonomists for standard genome sequencing and annotation.</title>
        <authorList>
            <consortium name="The Broad Institute Genomics Platform"/>
            <consortium name="The Broad Institute Genome Sequencing Center for Infectious Disease"/>
            <person name="Wu L."/>
            <person name="Ma J."/>
        </authorList>
    </citation>
    <scope>NUCLEOTIDE SEQUENCE [LARGE SCALE GENOMIC DNA]</scope>
    <source>
        <strain evidence="8">JCM 13006</strain>
    </source>
</reference>
<keyword evidence="6" id="KW-0732">Signal</keyword>
<feature type="transmembrane region" description="Helical" evidence="5">
    <location>
        <begin position="69"/>
        <end position="89"/>
    </location>
</feature>
<evidence type="ECO:0000256" key="2">
    <source>
        <dbReference type="ARBA" id="ARBA00022692"/>
    </source>
</evidence>
<evidence type="ECO:0000256" key="5">
    <source>
        <dbReference type="SAM" id="Phobius"/>
    </source>
</evidence>
<feature type="transmembrane region" description="Helical" evidence="5">
    <location>
        <begin position="101"/>
        <end position="121"/>
    </location>
</feature>
<gene>
    <name evidence="7" type="ORF">GCM10023235_23310</name>
</gene>
<comment type="caution">
    <text evidence="7">The sequence shown here is derived from an EMBL/GenBank/DDBJ whole genome shotgun (WGS) entry which is preliminary data.</text>
</comment>
<keyword evidence="3 5" id="KW-1133">Transmembrane helix</keyword>
<sequence>MSVAATVLSVLLALVSLAAGAPKTLLKGPASAGLQQAGLSAGLIRFIGLAEVAAVVGLVVGVFWAPLGIAAAIGFAAIMVGAVAFHAKAGDYADPETRGGAVAPIVLALLAAATAITLGLAA</sequence>
<dbReference type="Proteomes" id="UP001501752">
    <property type="component" value="Unassembled WGS sequence"/>
</dbReference>
<organism evidence="7 8">
    <name type="scientific">Kitasatospora terrestris</name>
    <dbReference type="NCBI Taxonomy" id="258051"/>
    <lineage>
        <taxon>Bacteria</taxon>
        <taxon>Bacillati</taxon>
        <taxon>Actinomycetota</taxon>
        <taxon>Actinomycetes</taxon>
        <taxon>Kitasatosporales</taxon>
        <taxon>Streptomycetaceae</taxon>
        <taxon>Kitasatospora</taxon>
    </lineage>
</organism>
<keyword evidence="4 5" id="KW-0472">Membrane</keyword>
<evidence type="ECO:0000313" key="7">
    <source>
        <dbReference type="EMBL" id="GAA4846054.1"/>
    </source>
</evidence>
<feature type="chain" id="PRO_5047518683" description="DoxX family protein" evidence="6">
    <location>
        <begin position="19"/>
        <end position="122"/>
    </location>
</feature>
<dbReference type="InterPro" id="IPR032808">
    <property type="entry name" value="DoxX"/>
</dbReference>
<evidence type="ECO:0000256" key="4">
    <source>
        <dbReference type="ARBA" id="ARBA00023136"/>
    </source>
</evidence>
<keyword evidence="2 5" id="KW-0812">Transmembrane</keyword>
<feature type="transmembrane region" description="Helical" evidence="5">
    <location>
        <begin position="44"/>
        <end position="64"/>
    </location>
</feature>